<dbReference type="InterPro" id="IPR048936">
    <property type="entry name" value="MvdD-like_ATPgrasp"/>
</dbReference>
<dbReference type="SUPFAM" id="SSF56059">
    <property type="entry name" value="Glutathione synthetase ATP-binding domain-like"/>
    <property type="match status" value="1"/>
</dbReference>
<organism evidence="3 4">
    <name type="scientific">Chryseobacterium camelliae</name>
    <dbReference type="NCBI Taxonomy" id="1265445"/>
    <lineage>
        <taxon>Bacteria</taxon>
        <taxon>Pseudomonadati</taxon>
        <taxon>Bacteroidota</taxon>
        <taxon>Flavobacteriia</taxon>
        <taxon>Flavobacteriales</taxon>
        <taxon>Weeksellaceae</taxon>
        <taxon>Chryseobacterium group</taxon>
        <taxon>Chryseobacterium</taxon>
    </lineage>
</organism>
<sequence length="318" mass="37045">MILCITHSGDYYNVDLFFAYLKSKGIPFFRLNSDHLNHLQKISIGQDSFELTDEDGNTVHSDDIKGVWNRKTWGVQAPEEMEEEYRPVFINEYRNLTYNLITSLEHLPWINPYESERKTDGNKMYQLRVAQKNQLNVPETLFSNDAEKITSFFYRCCNGKAVAKLHGVMSKSMTGEQMLSTMIIEEDSLDSIEDIAYCPMIFQPYIEKEYELRIVYVDGIFFTGKINNADHADWRVANSNYFWSAYTLPENICQNLTAMMRELVLCLGAIDMIRGKDGNYYFLEVNPQGEWGMLQKELDFPIAETIADYLIKRINIHE</sequence>
<dbReference type="Pfam" id="PF21068">
    <property type="entry name" value="ATPgraspMvdD"/>
    <property type="match status" value="1"/>
</dbReference>
<dbReference type="Gene3D" id="3.30.470.20">
    <property type="entry name" value="ATP-grasp fold, B domain"/>
    <property type="match status" value="1"/>
</dbReference>
<dbReference type="InterPro" id="IPR013651">
    <property type="entry name" value="ATP-grasp_RimK-type"/>
</dbReference>
<evidence type="ECO:0000313" key="3">
    <source>
        <dbReference type="EMBL" id="MDQ1097018.1"/>
    </source>
</evidence>
<evidence type="ECO:0000259" key="1">
    <source>
        <dbReference type="Pfam" id="PF08443"/>
    </source>
</evidence>
<dbReference type="Proteomes" id="UP001225072">
    <property type="component" value="Unassembled WGS sequence"/>
</dbReference>
<dbReference type="Pfam" id="PF08443">
    <property type="entry name" value="RimK"/>
    <property type="match status" value="1"/>
</dbReference>
<dbReference type="RefSeq" id="WP_307450254.1">
    <property type="nucleotide sequence ID" value="NZ_JAUTAL010000001.1"/>
</dbReference>
<feature type="domain" description="MvdD-like pre-ATP grasp" evidence="2">
    <location>
        <begin position="1"/>
        <end position="116"/>
    </location>
</feature>
<reference evidence="3 4" key="1">
    <citation type="submission" date="2023-07" db="EMBL/GenBank/DDBJ databases">
        <title>Functional and genomic diversity of the sorghum phyllosphere microbiome.</title>
        <authorList>
            <person name="Shade A."/>
        </authorList>
    </citation>
    <scope>NUCLEOTIDE SEQUENCE [LARGE SCALE GENOMIC DNA]</scope>
    <source>
        <strain evidence="3 4">SORGH_AS_1064</strain>
    </source>
</reference>
<protein>
    <submittedName>
        <fullName evidence="3">Glutathione synthase/RimK-type ligase-like ATP-grasp enzyme</fullName>
    </submittedName>
</protein>
<evidence type="ECO:0000259" key="2">
    <source>
        <dbReference type="Pfam" id="PF21068"/>
    </source>
</evidence>
<accession>A0ABU0TIZ7</accession>
<feature type="domain" description="ATP-grasp fold RimK-type" evidence="1">
    <location>
        <begin position="122"/>
        <end position="310"/>
    </location>
</feature>
<dbReference type="PANTHER" id="PTHR21621:SF0">
    <property type="entry name" value="BETA-CITRYLGLUTAMATE SYNTHASE B-RELATED"/>
    <property type="match status" value="1"/>
</dbReference>
<name>A0ABU0TIZ7_9FLAO</name>
<dbReference type="PANTHER" id="PTHR21621">
    <property type="entry name" value="RIBOSOMAL PROTEIN S6 MODIFICATION PROTEIN"/>
    <property type="match status" value="1"/>
</dbReference>
<comment type="caution">
    <text evidence="3">The sequence shown here is derived from an EMBL/GenBank/DDBJ whole genome shotgun (WGS) entry which is preliminary data.</text>
</comment>
<keyword evidence="4" id="KW-1185">Reference proteome</keyword>
<proteinExistence type="predicted"/>
<gene>
    <name evidence="3" type="ORF">QE404_002165</name>
</gene>
<evidence type="ECO:0000313" key="4">
    <source>
        <dbReference type="Proteomes" id="UP001225072"/>
    </source>
</evidence>
<dbReference type="EMBL" id="JAUTAL010000001">
    <property type="protein sequence ID" value="MDQ1097018.1"/>
    <property type="molecule type" value="Genomic_DNA"/>
</dbReference>